<sequence length="363" mass="41618">MLRRLLAFKTVLIVLFGLLLAGCEGLGYYWQAGAGQLDLMQRQTPIDTVVEDGNIDSAVASKLTLVLAARDYAEQMLLLPVGDSYSEFVQLEGDYAVWNVYAAEPYSVVSYRWCYALVGCMGYRGYFDRQEAEQYAAKMAAEGYEVFVGGVAAYSTLGWFDDPVMSSFTRRSDLALVSLLFHELAHRKLYIKGDTAFNESYASAVAIIGLQQWQQQAMLSAQQIAQWQQHQQRSSAFHALLLNYRQQLSVLYQREDLDQLLMAQHKATIYEQLTRDYQQFRHQWQGYSGYDHWMASVNNAKLATVADYYIWVDSFLALYRQSGNDIAEFYRRVNVLSQRPKEDRALQLSELKQQYRRGDRVGG</sequence>
<dbReference type="Pfam" id="PF10023">
    <property type="entry name" value="Aminopep"/>
    <property type="match status" value="1"/>
</dbReference>
<dbReference type="EMBL" id="CAKLPX010000003">
    <property type="protein sequence ID" value="CAH0992589.1"/>
    <property type="molecule type" value="Genomic_DNA"/>
</dbReference>
<dbReference type="PIRSF" id="PIRSF029285">
    <property type="entry name" value="Aminopept"/>
    <property type="match status" value="1"/>
</dbReference>
<comment type="caution">
    <text evidence="1">The sequence shown here is derived from an EMBL/GenBank/DDBJ whole genome shotgun (WGS) entry which is preliminary data.</text>
</comment>
<accession>A0ABM9AHW6</accession>
<reference evidence="1" key="1">
    <citation type="submission" date="2021-12" db="EMBL/GenBank/DDBJ databases">
        <authorList>
            <person name="Rodrigo-Torres L."/>
            <person name="Arahal R. D."/>
            <person name="Lucena T."/>
        </authorList>
    </citation>
    <scope>NUCLEOTIDE SEQUENCE</scope>
    <source>
        <strain evidence="1">CECT 8267</strain>
    </source>
</reference>
<proteinExistence type="predicted"/>
<keyword evidence="2" id="KW-1185">Reference proteome</keyword>
<evidence type="ECO:0000313" key="2">
    <source>
        <dbReference type="Proteomes" id="UP000838100"/>
    </source>
</evidence>
<evidence type="ECO:0008006" key="3">
    <source>
        <dbReference type="Google" id="ProtNLM"/>
    </source>
</evidence>
<dbReference type="PROSITE" id="PS51257">
    <property type="entry name" value="PROKAR_LIPOPROTEIN"/>
    <property type="match status" value="1"/>
</dbReference>
<dbReference type="Proteomes" id="UP000838100">
    <property type="component" value="Unassembled WGS sequence"/>
</dbReference>
<gene>
    <name evidence="1" type="ORF">SIN8267_02722</name>
</gene>
<evidence type="ECO:0000313" key="1">
    <source>
        <dbReference type="EMBL" id="CAH0992589.1"/>
    </source>
</evidence>
<dbReference type="InterPro" id="IPR014553">
    <property type="entry name" value="Aminopept"/>
</dbReference>
<dbReference type="RefSeq" id="WP_237445270.1">
    <property type="nucleotide sequence ID" value="NZ_CAKLPX010000003.1"/>
</dbReference>
<protein>
    <recommendedName>
        <fullName evidence="3">Aminopeptidase</fullName>
    </recommendedName>
</protein>
<name>A0ABM9AHW6_9GAMM</name>
<organism evidence="1 2">
    <name type="scientific">Sinobacterium norvegicum</name>
    <dbReference type="NCBI Taxonomy" id="1641715"/>
    <lineage>
        <taxon>Bacteria</taxon>
        <taxon>Pseudomonadati</taxon>
        <taxon>Pseudomonadota</taxon>
        <taxon>Gammaproteobacteria</taxon>
        <taxon>Cellvibrionales</taxon>
        <taxon>Spongiibacteraceae</taxon>
        <taxon>Sinobacterium</taxon>
    </lineage>
</organism>